<organism evidence="5 6">
    <name type="scientific">Hydrocarboniclastica marina</name>
    <dbReference type="NCBI Taxonomy" id="2259620"/>
    <lineage>
        <taxon>Bacteria</taxon>
        <taxon>Pseudomonadati</taxon>
        <taxon>Pseudomonadota</taxon>
        <taxon>Gammaproteobacteria</taxon>
        <taxon>Alteromonadales</taxon>
        <taxon>Alteromonadaceae</taxon>
        <taxon>Hydrocarboniclastica</taxon>
    </lineage>
</organism>
<dbReference type="PROSITE" id="PS50937">
    <property type="entry name" value="HTH_MERR_2"/>
    <property type="match status" value="1"/>
</dbReference>
<keyword evidence="1" id="KW-0238">DNA-binding</keyword>
<feature type="domain" description="HTH merR-type" evidence="4">
    <location>
        <begin position="1"/>
        <end position="69"/>
    </location>
</feature>
<feature type="coiled-coil region" evidence="2">
    <location>
        <begin position="91"/>
        <end position="118"/>
    </location>
</feature>
<keyword evidence="2" id="KW-0175">Coiled coil</keyword>
<dbReference type="InterPro" id="IPR011791">
    <property type="entry name" value="CadR-PbrR"/>
</dbReference>
<dbReference type="GO" id="GO:0003700">
    <property type="term" value="F:DNA-binding transcription factor activity"/>
    <property type="evidence" value="ECO:0007669"/>
    <property type="project" value="InterPro"/>
</dbReference>
<dbReference type="Pfam" id="PF13411">
    <property type="entry name" value="MerR_1"/>
    <property type="match status" value="1"/>
</dbReference>
<dbReference type="RefSeq" id="WP_136547596.1">
    <property type="nucleotide sequence ID" value="NZ_CP031093.1"/>
</dbReference>
<dbReference type="GO" id="GO:0003677">
    <property type="term" value="F:DNA binding"/>
    <property type="evidence" value="ECO:0007669"/>
    <property type="project" value="UniProtKB-KW"/>
</dbReference>
<dbReference type="GO" id="GO:0046872">
    <property type="term" value="F:metal ion binding"/>
    <property type="evidence" value="ECO:0007669"/>
    <property type="project" value="InterPro"/>
</dbReference>
<reference evidence="5 6" key="1">
    <citation type="submission" date="2018-07" db="EMBL/GenBank/DDBJ databases">
        <title>Marsedoiliclastica nanhaica gen. nov. sp. nov., a novel marine hydrocarbonoclastic bacterium isolated from an in-situ enriched hydrocarbon-degrading consortium in deep-sea sediment.</title>
        <authorList>
            <person name="Dong C."/>
            <person name="Ma T."/>
            <person name="Liu R."/>
            <person name="Shao Z."/>
        </authorList>
    </citation>
    <scope>NUCLEOTIDE SEQUENCE [LARGE SCALE GENOMIC DNA]</scope>
    <source>
        <strain evidence="6">soil36-7</strain>
    </source>
</reference>
<dbReference type="CDD" id="cd04784">
    <property type="entry name" value="HTH_CadR-PbrR"/>
    <property type="match status" value="1"/>
</dbReference>
<feature type="region of interest" description="Disordered" evidence="3">
    <location>
        <begin position="138"/>
        <end position="158"/>
    </location>
</feature>
<dbReference type="AlphaFoldDB" id="A0A4P7XFK7"/>
<dbReference type="PRINTS" id="PR00040">
    <property type="entry name" value="HTHMERR"/>
</dbReference>
<gene>
    <name evidence="5" type="primary">cadR</name>
    <name evidence="5" type="ORF">soil367_05255</name>
</gene>
<sequence length="158" mass="18046">MKIGQLAKRINSPVETIRYWEKEGLLPEPKRSDGNYRVYTDAHLERLLFVRNCRTLDMSLNEIRELLRLWDRPQEDCGEVNELIDSHTRHVVAQIDALRSLEAQLRELRQRCTNSRAVENCGIIEGLTTGSLPCGSTTGTHMQKASCQSSSPVPQRSR</sequence>
<dbReference type="Gene3D" id="1.10.1660.10">
    <property type="match status" value="1"/>
</dbReference>
<dbReference type="PANTHER" id="PTHR30204:SF92">
    <property type="entry name" value="HTH-TYPE TRANSCRIPTIONAL REGULATOR ZNTR"/>
    <property type="match status" value="1"/>
</dbReference>
<evidence type="ECO:0000313" key="6">
    <source>
        <dbReference type="Proteomes" id="UP000298049"/>
    </source>
</evidence>
<dbReference type="PANTHER" id="PTHR30204">
    <property type="entry name" value="REDOX-CYCLING DRUG-SENSING TRANSCRIPTIONAL ACTIVATOR SOXR"/>
    <property type="match status" value="1"/>
</dbReference>
<dbReference type="Proteomes" id="UP000298049">
    <property type="component" value="Chromosome"/>
</dbReference>
<evidence type="ECO:0000313" key="5">
    <source>
        <dbReference type="EMBL" id="QCF25383.1"/>
    </source>
</evidence>
<dbReference type="InterPro" id="IPR000551">
    <property type="entry name" value="MerR-type_HTH_dom"/>
</dbReference>
<dbReference type="NCBIfam" id="TIGR02047">
    <property type="entry name" value="CadR-PbrR"/>
    <property type="match status" value="1"/>
</dbReference>
<dbReference type="KEGG" id="hmi:soil367_05255"/>
<dbReference type="GO" id="GO:0045893">
    <property type="term" value="P:positive regulation of DNA-templated transcription"/>
    <property type="evidence" value="ECO:0007669"/>
    <property type="project" value="InterPro"/>
</dbReference>
<evidence type="ECO:0000256" key="1">
    <source>
        <dbReference type="ARBA" id="ARBA00023125"/>
    </source>
</evidence>
<dbReference type="InterPro" id="IPR047057">
    <property type="entry name" value="MerR_fam"/>
</dbReference>
<proteinExistence type="predicted"/>
<name>A0A4P7XFK7_9ALTE</name>
<accession>A0A4P7XFK7</accession>
<dbReference type="InterPro" id="IPR009061">
    <property type="entry name" value="DNA-bd_dom_put_sf"/>
</dbReference>
<evidence type="ECO:0000256" key="2">
    <source>
        <dbReference type="SAM" id="Coils"/>
    </source>
</evidence>
<dbReference type="EMBL" id="CP031093">
    <property type="protein sequence ID" value="QCF25383.1"/>
    <property type="molecule type" value="Genomic_DNA"/>
</dbReference>
<protein>
    <submittedName>
        <fullName evidence="5">Cd(II)/Pb(II)-responsive transcriptional regulator</fullName>
    </submittedName>
</protein>
<dbReference type="SMART" id="SM00422">
    <property type="entry name" value="HTH_MERR"/>
    <property type="match status" value="1"/>
</dbReference>
<keyword evidence="6" id="KW-1185">Reference proteome</keyword>
<dbReference type="SUPFAM" id="SSF46955">
    <property type="entry name" value="Putative DNA-binding domain"/>
    <property type="match status" value="1"/>
</dbReference>
<evidence type="ECO:0000259" key="4">
    <source>
        <dbReference type="PROSITE" id="PS50937"/>
    </source>
</evidence>
<evidence type="ECO:0000256" key="3">
    <source>
        <dbReference type="SAM" id="MobiDB-lite"/>
    </source>
</evidence>
<dbReference type="OrthoDB" id="9808480at2"/>